<gene>
    <name evidence="1" type="ORF">AWC30_10405</name>
</gene>
<accession>A0A1X2EJI5</accession>
<dbReference type="EMBL" id="LQPZ01000026">
    <property type="protein sequence ID" value="ORX03967.1"/>
    <property type="molecule type" value="Genomic_DNA"/>
</dbReference>
<dbReference type="AlphaFoldDB" id="A0A1X2EJI5"/>
<evidence type="ECO:0000313" key="2">
    <source>
        <dbReference type="Proteomes" id="UP000193090"/>
    </source>
</evidence>
<dbReference type="OrthoDB" id="4762414at2"/>
<sequence length="87" mass="9284">MDIDGYVAAIAGAETEQEVCDRLTAAGYQAAIQDETVIIDDGTATAKADGGINKINDEFFLWCIYDQAGELSRCVARGPNGSCPPRR</sequence>
<protein>
    <submittedName>
        <fullName evidence="1">Uncharacterized protein</fullName>
    </submittedName>
</protein>
<keyword evidence="2" id="KW-1185">Reference proteome</keyword>
<evidence type="ECO:0000313" key="1">
    <source>
        <dbReference type="EMBL" id="ORX03967.1"/>
    </source>
</evidence>
<comment type="caution">
    <text evidence="1">The sequence shown here is derived from an EMBL/GenBank/DDBJ whole genome shotgun (WGS) entry which is preliminary data.</text>
</comment>
<dbReference type="Proteomes" id="UP000193090">
    <property type="component" value="Unassembled WGS sequence"/>
</dbReference>
<reference evidence="1 2" key="1">
    <citation type="submission" date="2016-01" db="EMBL/GenBank/DDBJ databases">
        <title>The new phylogeny of the genus Mycobacterium.</title>
        <authorList>
            <person name="Tarcisio F."/>
            <person name="Conor M."/>
            <person name="Antonella G."/>
            <person name="Elisabetta G."/>
            <person name="Giulia F.S."/>
            <person name="Sara T."/>
            <person name="Anna F."/>
            <person name="Clotilde B."/>
            <person name="Roberto B."/>
            <person name="Veronica D.S."/>
            <person name="Fabio R."/>
            <person name="Monica P."/>
            <person name="Olivier J."/>
            <person name="Enrico T."/>
            <person name="Nicola S."/>
        </authorList>
    </citation>
    <scope>NUCLEOTIDE SEQUENCE [LARGE SCALE GENOMIC DNA]</scope>
    <source>
        <strain evidence="1 2">DSM 44153</strain>
    </source>
</reference>
<name>A0A1X2EJI5_9MYCO</name>
<dbReference type="STRING" id="1798.AWC30_10405"/>
<dbReference type="RefSeq" id="WP_085110083.1">
    <property type="nucleotide sequence ID" value="NZ_JACKSN010000192.1"/>
</dbReference>
<proteinExistence type="predicted"/>
<organism evidence="1 2">
    <name type="scientific">Mycolicibacillus trivialis</name>
    <dbReference type="NCBI Taxonomy" id="1798"/>
    <lineage>
        <taxon>Bacteria</taxon>
        <taxon>Bacillati</taxon>
        <taxon>Actinomycetota</taxon>
        <taxon>Actinomycetes</taxon>
        <taxon>Mycobacteriales</taxon>
        <taxon>Mycobacteriaceae</taxon>
        <taxon>Mycolicibacillus</taxon>
    </lineage>
</organism>